<evidence type="ECO:0000313" key="5">
    <source>
        <dbReference type="EMBL" id="KAK6914693.1"/>
    </source>
</evidence>
<keyword evidence="6" id="KW-1185">Reference proteome</keyword>
<keyword evidence="2" id="KW-0804">Transcription</keyword>
<evidence type="ECO:0000256" key="4">
    <source>
        <dbReference type="SAM" id="MobiDB-lite"/>
    </source>
</evidence>
<organism evidence="5 6">
    <name type="scientific">Dillenia turbinata</name>
    <dbReference type="NCBI Taxonomy" id="194707"/>
    <lineage>
        <taxon>Eukaryota</taxon>
        <taxon>Viridiplantae</taxon>
        <taxon>Streptophyta</taxon>
        <taxon>Embryophyta</taxon>
        <taxon>Tracheophyta</taxon>
        <taxon>Spermatophyta</taxon>
        <taxon>Magnoliopsida</taxon>
        <taxon>eudicotyledons</taxon>
        <taxon>Gunneridae</taxon>
        <taxon>Pentapetalae</taxon>
        <taxon>Dilleniales</taxon>
        <taxon>Dilleniaceae</taxon>
        <taxon>Dillenia</taxon>
    </lineage>
</organism>
<dbReference type="PROSITE" id="PS50985">
    <property type="entry name" value="GRAS"/>
    <property type="match status" value="1"/>
</dbReference>
<proteinExistence type="inferred from homology"/>
<feature type="short sequence motif" description="VHIID" evidence="3">
    <location>
        <begin position="233"/>
        <end position="237"/>
    </location>
</feature>
<evidence type="ECO:0000256" key="2">
    <source>
        <dbReference type="ARBA" id="ARBA00023163"/>
    </source>
</evidence>
<sequence>MTLEEAEPNPTTDHILDWLESSVTFLPSFLDDLYNTSGDFNGYSWWEMGRDLDQNLISNSSNSLNSSTTTITTESTTPTTPLVEAEGFRRLYLETVSNHHLQKKNQNRKINEAEEKDVLVEQEVIPPKRSSGNGKRPPNKGGGANGNNSNNKVGRWAEQLLNPCASAITAQNLPRVQHLLYDILLLLPLNLNLFHKSLEKFYEASPGFAFHSLIANDSILQVLTEEDNRSCNLHILDIGVSHGMQWPTLLEALTRRSGGPPPLVKLTLVAVTAANEQMLATPFLVGPPSYDFPSRLLIFAKSMNLNLEINRLENHPFQNLSAQIINSSQDETLIVCTQFRLHHLNHNTPDDRTEFLRVLRKLEPKCVILSENNMECSCNNCADFATGFSRRVEYLWRFLDSTSSAFKGRERDQRRVMEGEAAKALTNKGEMNEVKEKL</sequence>
<comment type="similarity">
    <text evidence="3">Belongs to the GRAS family.</text>
</comment>
<evidence type="ECO:0000313" key="6">
    <source>
        <dbReference type="Proteomes" id="UP001370490"/>
    </source>
</evidence>
<dbReference type="PANTHER" id="PTHR31636">
    <property type="entry name" value="OSJNBA0084A10.13 PROTEIN-RELATED"/>
    <property type="match status" value="1"/>
</dbReference>
<evidence type="ECO:0000256" key="3">
    <source>
        <dbReference type="PROSITE-ProRule" id="PRU01191"/>
    </source>
</evidence>
<comment type="caution">
    <text evidence="5">The sequence shown here is derived from an EMBL/GenBank/DDBJ whole genome shotgun (WGS) entry which is preliminary data.</text>
</comment>
<dbReference type="EMBL" id="JBAMMX010000025">
    <property type="protein sequence ID" value="KAK6914693.1"/>
    <property type="molecule type" value="Genomic_DNA"/>
</dbReference>
<accession>A0AAN8UDA4</accession>
<keyword evidence="1" id="KW-0805">Transcription regulation</keyword>
<comment type="caution">
    <text evidence="3">Lacks conserved residue(s) required for the propagation of feature annotation.</text>
</comment>
<feature type="region of interest" description="Disordered" evidence="4">
    <location>
        <begin position="101"/>
        <end position="151"/>
    </location>
</feature>
<feature type="region of interest" description="SAW" evidence="3">
    <location>
        <begin position="430"/>
        <end position="438"/>
    </location>
</feature>
<dbReference type="AlphaFoldDB" id="A0AAN8UDA4"/>
<dbReference type="Proteomes" id="UP001370490">
    <property type="component" value="Unassembled WGS sequence"/>
</dbReference>
<dbReference type="Pfam" id="PF03514">
    <property type="entry name" value="GRAS"/>
    <property type="match status" value="1"/>
</dbReference>
<evidence type="ECO:0000256" key="1">
    <source>
        <dbReference type="ARBA" id="ARBA00023015"/>
    </source>
</evidence>
<name>A0AAN8UDA4_9MAGN</name>
<dbReference type="InterPro" id="IPR005202">
    <property type="entry name" value="TF_GRAS"/>
</dbReference>
<gene>
    <name evidence="5" type="ORF">RJ641_019810</name>
</gene>
<feature type="compositionally biased region" description="Basic and acidic residues" evidence="4">
    <location>
        <begin position="109"/>
        <end position="119"/>
    </location>
</feature>
<reference evidence="5 6" key="1">
    <citation type="submission" date="2023-12" db="EMBL/GenBank/DDBJ databases">
        <title>A high-quality genome assembly for Dillenia turbinata (Dilleniales).</title>
        <authorList>
            <person name="Chanderbali A."/>
        </authorList>
    </citation>
    <scope>NUCLEOTIDE SEQUENCE [LARGE SCALE GENOMIC DNA]</scope>
    <source>
        <strain evidence="5">LSX21</strain>
        <tissue evidence="5">Leaf</tissue>
    </source>
</reference>
<protein>
    <submittedName>
        <fullName evidence="5">Transcription factor GRAS</fullName>
    </submittedName>
</protein>